<sequence length="373" mass="38670">MKKITIAATALALVASVISVAPAQAADVAAAKARYGDACATTNATASNKGADGSDLICGVETGGTHKGKKIWKYIKFPTIKSLDILMAGGVGGGYDQFGRTIGAALKSEGILTGEPTYRNMSGAGGSTGLASFLNNNSNESGKALVTGFAMIGGVQSVKATVRTSQTVAAARMMAEYEVVVVPASSTIKDMKGLFAAIKKGPKTFPFAGGNLGGIDHYTVAKLYNSQKIATKDLNYLVYSGGAQTAASLLSGTAKAGIAGWGEFASFVEAGKLRVIGISSPTAVAGIPAKTFTSQGFKVTTANWRGIQLPAGTPAAAQELVQRALDVVRASKYWNDYRAEWKWADNFLATDAYGKFIDSEEAAIKKLYTDLGL</sequence>
<reference evidence="1" key="1">
    <citation type="submission" date="2020-05" db="EMBL/GenBank/DDBJ databases">
        <authorList>
            <person name="Chiriac C."/>
            <person name="Salcher M."/>
            <person name="Ghai R."/>
            <person name="Kavagutti S V."/>
        </authorList>
    </citation>
    <scope>NUCLEOTIDE SEQUENCE</scope>
</reference>
<evidence type="ECO:0000313" key="1">
    <source>
        <dbReference type="EMBL" id="CAB4620314.1"/>
    </source>
</evidence>
<organism evidence="1">
    <name type="scientific">freshwater metagenome</name>
    <dbReference type="NCBI Taxonomy" id="449393"/>
    <lineage>
        <taxon>unclassified sequences</taxon>
        <taxon>metagenomes</taxon>
        <taxon>ecological metagenomes</taxon>
    </lineage>
</organism>
<name>A0A6J6IAI8_9ZZZZ</name>
<dbReference type="Gene3D" id="3.40.190.150">
    <property type="entry name" value="Bordetella uptake gene, domain 1"/>
    <property type="match status" value="1"/>
</dbReference>
<dbReference type="PANTHER" id="PTHR42928:SF3">
    <property type="entry name" value="UPF0065 PROTEIN YFLP"/>
    <property type="match status" value="1"/>
</dbReference>
<dbReference type="Pfam" id="PF03401">
    <property type="entry name" value="TctC"/>
    <property type="match status" value="1"/>
</dbReference>
<dbReference type="EMBL" id="CAEZVD010000038">
    <property type="protein sequence ID" value="CAB4620314.1"/>
    <property type="molecule type" value="Genomic_DNA"/>
</dbReference>
<proteinExistence type="predicted"/>
<dbReference type="InterPro" id="IPR005064">
    <property type="entry name" value="BUG"/>
</dbReference>
<dbReference type="SUPFAM" id="SSF53850">
    <property type="entry name" value="Periplasmic binding protein-like II"/>
    <property type="match status" value="1"/>
</dbReference>
<gene>
    <name evidence="1" type="ORF">UFOPK1909_00514</name>
</gene>
<accession>A0A6J6IAI8</accession>
<dbReference type="Gene3D" id="3.40.190.10">
    <property type="entry name" value="Periplasmic binding protein-like II"/>
    <property type="match status" value="1"/>
</dbReference>
<dbReference type="AlphaFoldDB" id="A0A6J6IAI8"/>
<protein>
    <submittedName>
        <fullName evidence="1">Unannotated protein</fullName>
    </submittedName>
</protein>
<dbReference type="InterPro" id="IPR042100">
    <property type="entry name" value="Bug_dom1"/>
</dbReference>
<dbReference type="PANTHER" id="PTHR42928">
    <property type="entry name" value="TRICARBOXYLATE-BINDING PROTEIN"/>
    <property type="match status" value="1"/>
</dbReference>